<dbReference type="Pfam" id="PF03861">
    <property type="entry name" value="ANTAR"/>
    <property type="match status" value="1"/>
</dbReference>
<evidence type="ECO:0000256" key="1">
    <source>
        <dbReference type="ARBA" id="ARBA00023015"/>
    </source>
</evidence>
<keyword evidence="1" id="KW-0805">Transcription regulation</keyword>
<dbReference type="PROSITE" id="PS50921">
    <property type="entry name" value="ANTAR"/>
    <property type="match status" value="1"/>
</dbReference>
<keyword evidence="5" id="KW-1185">Reference proteome</keyword>
<comment type="caution">
    <text evidence="4">The sequence shown here is derived from an EMBL/GenBank/DDBJ whole genome shotgun (WGS) entry which is preliminary data.</text>
</comment>
<dbReference type="Gene3D" id="3.30.450.40">
    <property type="match status" value="1"/>
</dbReference>
<dbReference type="InterPro" id="IPR012074">
    <property type="entry name" value="GAF_ANTAR"/>
</dbReference>
<evidence type="ECO:0000313" key="5">
    <source>
        <dbReference type="Proteomes" id="UP001519332"/>
    </source>
</evidence>
<dbReference type="InterPro" id="IPR005561">
    <property type="entry name" value="ANTAR"/>
</dbReference>
<dbReference type="PIRSF" id="PIRSF036625">
    <property type="entry name" value="GAF_ANTAR"/>
    <property type="match status" value="1"/>
</dbReference>
<dbReference type="SMART" id="SM00065">
    <property type="entry name" value="GAF"/>
    <property type="match status" value="1"/>
</dbReference>
<dbReference type="InterPro" id="IPR029016">
    <property type="entry name" value="GAF-like_dom_sf"/>
</dbReference>
<dbReference type="Pfam" id="PF01590">
    <property type="entry name" value="GAF"/>
    <property type="match status" value="1"/>
</dbReference>
<gene>
    <name evidence="4" type="ORF">JOF56_006158</name>
</gene>
<dbReference type="InterPro" id="IPR036388">
    <property type="entry name" value="WH-like_DNA-bd_sf"/>
</dbReference>
<dbReference type="SMART" id="SM01012">
    <property type="entry name" value="ANTAR"/>
    <property type="match status" value="1"/>
</dbReference>
<organism evidence="4 5">
    <name type="scientific">Kibdelosporangium banguiense</name>
    <dbReference type="NCBI Taxonomy" id="1365924"/>
    <lineage>
        <taxon>Bacteria</taxon>
        <taxon>Bacillati</taxon>
        <taxon>Actinomycetota</taxon>
        <taxon>Actinomycetes</taxon>
        <taxon>Pseudonocardiales</taxon>
        <taxon>Pseudonocardiaceae</taxon>
        <taxon>Kibdelosporangium</taxon>
    </lineage>
</organism>
<dbReference type="Proteomes" id="UP001519332">
    <property type="component" value="Unassembled WGS sequence"/>
</dbReference>
<dbReference type="RefSeq" id="WP_307855328.1">
    <property type="nucleotide sequence ID" value="NZ_JAGINW010000001.1"/>
</dbReference>
<evidence type="ECO:0000313" key="4">
    <source>
        <dbReference type="EMBL" id="MBP2325773.1"/>
    </source>
</evidence>
<dbReference type="Gene3D" id="1.10.10.10">
    <property type="entry name" value="Winged helix-like DNA-binding domain superfamily/Winged helix DNA-binding domain"/>
    <property type="match status" value="1"/>
</dbReference>
<evidence type="ECO:0000256" key="2">
    <source>
        <dbReference type="ARBA" id="ARBA00023163"/>
    </source>
</evidence>
<accession>A0ABS4TMY3</accession>
<proteinExistence type="predicted"/>
<evidence type="ECO:0000259" key="3">
    <source>
        <dbReference type="PROSITE" id="PS50921"/>
    </source>
</evidence>
<dbReference type="EMBL" id="JAGINW010000001">
    <property type="protein sequence ID" value="MBP2325773.1"/>
    <property type="molecule type" value="Genomic_DNA"/>
</dbReference>
<feature type="domain" description="ANTAR" evidence="3">
    <location>
        <begin position="183"/>
        <end position="244"/>
    </location>
</feature>
<name>A0ABS4TMY3_9PSEU</name>
<protein>
    <submittedName>
        <fullName evidence="4">GAF domain-containing protein</fullName>
    </submittedName>
</protein>
<keyword evidence="2" id="KW-0804">Transcription</keyword>
<dbReference type="SUPFAM" id="SSF55781">
    <property type="entry name" value="GAF domain-like"/>
    <property type="match status" value="1"/>
</dbReference>
<sequence>MTADELPGASRLDETTEALEDLEQMWDALAGEEPLSNSLQRLVDAALKVVTGADAVSVTVTVHSGLNPKTAASSHEWAVIVDKNQYEAGDGPCLEAARIREPVLVSGKQAFARWPQFAADAARYGVHAYLSTPLALTGVENGQLIGALNVYGFQTDSFDRLDEALLRLVTTTASATITNAQRYLKMRDVADHMRTAMASRAEIEQAKGVLMAVHGITAEEAFDKLVAQSQRTNTKLIVIARQLLASLRNS</sequence>
<reference evidence="4 5" key="1">
    <citation type="submission" date="2021-03" db="EMBL/GenBank/DDBJ databases">
        <title>Sequencing the genomes of 1000 actinobacteria strains.</title>
        <authorList>
            <person name="Klenk H.-P."/>
        </authorList>
    </citation>
    <scope>NUCLEOTIDE SEQUENCE [LARGE SCALE GENOMIC DNA]</scope>
    <source>
        <strain evidence="4 5">DSM 46670</strain>
    </source>
</reference>
<dbReference type="InterPro" id="IPR003018">
    <property type="entry name" value="GAF"/>
</dbReference>